<evidence type="ECO:0000256" key="1">
    <source>
        <dbReference type="ARBA" id="ARBA00007734"/>
    </source>
</evidence>
<organism evidence="3 4">
    <name type="scientific">Acetivibrio thermocellus AD2</name>
    <dbReference type="NCBI Taxonomy" id="1138384"/>
    <lineage>
        <taxon>Bacteria</taxon>
        <taxon>Bacillati</taxon>
        <taxon>Bacillota</taxon>
        <taxon>Clostridia</taxon>
        <taxon>Eubacteriales</taxon>
        <taxon>Oscillospiraceae</taxon>
        <taxon>Acetivibrio</taxon>
    </lineage>
</organism>
<dbReference type="InterPro" id="IPR023346">
    <property type="entry name" value="Lysozyme-like_dom_sf"/>
</dbReference>
<dbReference type="Pfam" id="PF01464">
    <property type="entry name" value="SLT"/>
    <property type="match status" value="1"/>
</dbReference>
<evidence type="ECO:0000313" key="4">
    <source>
        <dbReference type="Proteomes" id="UP000223596"/>
    </source>
</evidence>
<dbReference type="GO" id="GO:0000270">
    <property type="term" value="P:peptidoglycan metabolic process"/>
    <property type="evidence" value="ECO:0007669"/>
    <property type="project" value="InterPro"/>
</dbReference>
<dbReference type="Proteomes" id="UP000223596">
    <property type="component" value="Unassembled WGS sequence"/>
</dbReference>
<proteinExistence type="inferred from homology"/>
<accession>A0AB36TDH1</accession>
<dbReference type="PROSITE" id="PS00922">
    <property type="entry name" value="TRANSGLYCOSYLASE"/>
    <property type="match status" value="1"/>
</dbReference>
<feature type="domain" description="Transglycosylase SLT" evidence="2">
    <location>
        <begin position="106"/>
        <end position="213"/>
    </location>
</feature>
<sequence>MRVSDIFQQKLNEIQSRLPLKIAKSSTSFSKVLNDVIENSSETAEDFGIFKVQPYTMISSASTSKAVDKEGNDRSADVQRAKLSRARSTAYIPEDKNARMELINRCIENASAKYGVDKNLIRAIIKQESNFDPYALSHSGAQGLMQLMPGTADALNVSDPWDIAQNIDGGTRYIRDQLARFNGDVVLALAAYNAGPYNVIKYGGIPPFAETQNYVKKVMEYYTLYSGG</sequence>
<dbReference type="Gene3D" id="1.10.530.10">
    <property type="match status" value="1"/>
</dbReference>
<evidence type="ECO:0000259" key="2">
    <source>
        <dbReference type="Pfam" id="PF01464"/>
    </source>
</evidence>
<dbReference type="SUPFAM" id="SSF53955">
    <property type="entry name" value="Lysozyme-like"/>
    <property type="match status" value="1"/>
</dbReference>
<dbReference type="EMBL" id="PDBW01000001">
    <property type="protein sequence ID" value="PFH01610.1"/>
    <property type="molecule type" value="Genomic_DNA"/>
</dbReference>
<dbReference type="PANTHER" id="PTHR37423">
    <property type="entry name" value="SOLUBLE LYTIC MUREIN TRANSGLYCOSYLASE-RELATED"/>
    <property type="match status" value="1"/>
</dbReference>
<dbReference type="PANTHER" id="PTHR37423:SF2">
    <property type="entry name" value="MEMBRANE-BOUND LYTIC MUREIN TRANSGLYCOSYLASE C"/>
    <property type="match status" value="1"/>
</dbReference>
<protein>
    <submittedName>
        <fullName evidence="3">Transglycosylase-like protein with SLT domain</fullName>
    </submittedName>
</protein>
<comment type="caution">
    <text evidence="3">The sequence shown here is derived from an EMBL/GenBank/DDBJ whole genome shotgun (WGS) entry which is preliminary data.</text>
</comment>
<comment type="similarity">
    <text evidence="1">Belongs to the transglycosylase Slt family.</text>
</comment>
<dbReference type="AlphaFoldDB" id="A0AB36TDH1"/>
<gene>
    <name evidence="3" type="ORF">M972_11348</name>
</gene>
<name>A0AB36TDH1_ACETH</name>
<reference evidence="3 4" key="1">
    <citation type="submission" date="2017-09" db="EMBL/GenBank/DDBJ databases">
        <title>Evaluation of Pacific Biosciences Sequencing Technology to Finishing C. thermocellum Genome Sequences.</title>
        <authorList>
            <person name="Brown S."/>
        </authorList>
    </citation>
    <scope>NUCLEOTIDE SEQUENCE [LARGE SCALE GENOMIC DNA]</scope>
    <source>
        <strain evidence="3 4">AD2</strain>
    </source>
</reference>
<dbReference type="GO" id="GO:0008933">
    <property type="term" value="F:peptidoglycan lytic transglycosylase activity"/>
    <property type="evidence" value="ECO:0007669"/>
    <property type="project" value="InterPro"/>
</dbReference>
<dbReference type="InterPro" id="IPR008258">
    <property type="entry name" value="Transglycosylase_SLT_dom_1"/>
</dbReference>
<dbReference type="InterPro" id="IPR000189">
    <property type="entry name" value="Transglyc_AS"/>
</dbReference>
<dbReference type="RefSeq" id="WP_003520851.1">
    <property type="nucleotide sequence ID" value="NZ_CP013828.1"/>
</dbReference>
<evidence type="ECO:0000313" key="3">
    <source>
        <dbReference type="EMBL" id="PFH01610.1"/>
    </source>
</evidence>
<dbReference type="GO" id="GO:0016020">
    <property type="term" value="C:membrane"/>
    <property type="evidence" value="ECO:0007669"/>
    <property type="project" value="InterPro"/>
</dbReference>
<dbReference type="CDD" id="cd00254">
    <property type="entry name" value="LT-like"/>
    <property type="match status" value="1"/>
</dbReference>